<evidence type="ECO:0000256" key="3">
    <source>
        <dbReference type="ARBA" id="ARBA00022833"/>
    </source>
</evidence>
<dbReference type="RefSeq" id="XP_018271254.1">
    <property type="nucleotide sequence ID" value="XM_018416733.1"/>
</dbReference>
<dbReference type="EMBL" id="KQ474078">
    <property type="protein sequence ID" value="KPV75205.1"/>
    <property type="molecule type" value="Genomic_DNA"/>
</dbReference>
<organism evidence="5 6">
    <name type="scientific">Rhodotorula graminis (strain WP1)</name>
    <dbReference type="NCBI Taxonomy" id="578459"/>
    <lineage>
        <taxon>Eukaryota</taxon>
        <taxon>Fungi</taxon>
        <taxon>Dikarya</taxon>
        <taxon>Basidiomycota</taxon>
        <taxon>Pucciniomycotina</taxon>
        <taxon>Microbotryomycetes</taxon>
        <taxon>Sporidiobolales</taxon>
        <taxon>Sporidiobolaceae</taxon>
        <taxon>Rhodotorula</taxon>
    </lineage>
</organism>
<dbReference type="STRING" id="578459.A0A194S3X1"/>
<keyword evidence="2" id="KW-0863">Zinc-finger</keyword>
<proteinExistence type="predicted"/>
<dbReference type="Gene3D" id="6.10.140.2220">
    <property type="match status" value="1"/>
</dbReference>
<dbReference type="OrthoDB" id="407198at2759"/>
<evidence type="ECO:0000256" key="2">
    <source>
        <dbReference type="ARBA" id="ARBA00022771"/>
    </source>
</evidence>
<name>A0A194S3X1_RHOGW</name>
<gene>
    <name evidence="5" type="ORF">RHOBADRAFT_53215</name>
</gene>
<keyword evidence="1" id="KW-0479">Metal-binding</keyword>
<dbReference type="Pfam" id="PF01753">
    <property type="entry name" value="zf-MYND"/>
    <property type="match status" value="1"/>
</dbReference>
<dbReference type="SUPFAM" id="SSF144232">
    <property type="entry name" value="HIT/MYND zinc finger-like"/>
    <property type="match status" value="1"/>
</dbReference>
<evidence type="ECO:0000256" key="1">
    <source>
        <dbReference type="ARBA" id="ARBA00022723"/>
    </source>
</evidence>
<reference evidence="5 6" key="1">
    <citation type="journal article" date="2015" name="Front. Microbiol.">
        <title>Genome sequence of the plant growth promoting endophytic yeast Rhodotorula graminis WP1.</title>
        <authorList>
            <person name="Firrincieli A."/>
            <person name="Otillar R."/>
            <person name="Salamov A."/>
            <person name="Schmutz J."/>
            <person name="Khan Z."/>
            <person name="Redman R.S."/>
            <person name="Fleck N.D."/>
            <person name="Lindquist E."/>
            <person name="Grigoriev I.V."/>
            <person name="Doty S.L."/>
        </authorList>
    </citation>
    <scope>NUCLEOTIDE SEQUENCE [LARGE SCALE GENOMIC DNA]</scope>
    <source>
        <strain evidence="5 6">WP1</strain>
    </source>
</reference>
<feature type="domain" description="MYND-type" evidence="4">
    <location>
        <begin position="9"/>
        <end position="49"/>
    </location>
</feature>
<keyword evidence="3" id="KW-0862">Zinc</keyword>
<dbReference type="AlphaFoldDB" id="A0A194S3X1"/>
<accession>A0A194S3X1</accession>
<dbReference type="Proteomes" id="UP000053890">
    <property type="component" value="Unassembled WGS sequence"/>
</dbReference>
<dbReference type="InterPro" id="IPR002893">
    <property type="entry name" value="Znf_MYND"/>
</dbReference>
<dbReference type="GO" id="GO:0008270">
    <property type="term" value="F:zinc ion binding"/>
    <property type="evidence" value="ECO:0007669"/>
    <property type="project" value="UniProtKB-KW"/>
</dbReference>
<evidence type="ECO:0000313" key="6">
    <source>
        <dbReference type="Proteomes" id="UP000053890"/>
    </source>
</evidence>
<sequence length="296" mass="31906">MNPPQPEPCVVCGEPTSTRCSSCSRAGIDLFYCSVAHQQLVWKAHRAHCGPSSAHPFLASPIDRDELPFILSATRREIPVATFAQKWFVLPASLSSECARKGRVSLERAFATRSGIPAKQFRKMAVDGLTTSQRGANFADDDVQAWLRELRHYTWTFFDLAPSPASSPSPMPPPAEPARVHTLPLTTLAATLEMAIRPMLDPGQPLPPLVDSSFKHRALVVAAVLQADPPVPHLVPKALKTLLVFLTPYYAVSSLMDTTVHLGELAGIVAPVQPVSLGVVSGLGGRVVGFFCRATG</sequence>
<protein>
    <recommendedName>
        <fullName evidence="4">MYND-type domain-containing protein</fullName>
    </recommendedName>
</protein>
<evidence type="ECO:0000313" key="5">
    <source>
        <dbReference type="EMBL" id="KPV75205.1"/>
    </source>
</evidence>
<evidence type="ECO:0000259" key="4">
    <source>
        <dbReference type="Pfam" id="PF01753"/>
    </source>
</evidence>
<keyword evidence="6" id="KW-1185">Reference proteome</keyword>
<dbReference type="GeneID" id="28977181"/>